<dbReference type="InterPro" id="IPR002379">
    <property type="entry name" value="ATPase_proteolipid_c-like_dom"/>
</dbReference>
<keyword evidence="13" id="KW-1003">Cell membrane</keyword>
<reference evidence="15" key="1">
    <citation type="journal article" date="2014" name="Genome Announc.">
        <title>Draft Genome Sequence of Mycobacterium triplex DSM 44626.</title>
        <authorList>
            <person name="Sassi M."/>
            <person name="Croce O."/>
            <person name="Robert C."/>
            <person name="Raoult D."/>
            <person name="Drancourt M."/>
        </authorList>
    </citation>
    <scope>NUCLEOTIDE SEQUENCE [LARGE SCALE GENOMIC DNA]</scope>
    <source>
        <strain evidence="15">DSM 44626</strain>
    </source>
</reference>
<dbReference type="NCBIfam" id="NF004532">
    <property type="entry name" value="PRK05880.1"/>
    <property type="match status" value="1"/>
</dbReference>
<dbReference type="eggNOG" id="COG0636">
    <property type="taxonomic scope" value="Bacteria"/>
</dbReference>
<dbReference type="PRINTS" id="PR00124">
    <property type="entry name" value="ATPASEC"/>
</dbReference>
<evidence type="ECO:0000256" key="4">
    <source>
        <dbReference type="ARBA" id="ARBA00022547"/>
    </source>
</evidence>
<accession>A0A024K795</accession>
<comment type="caution">
    <text evidence="13">Lacks conserved residue(s) required for the propagation of feature annotation.</text>
</comment>
<keyword evidence="9 13" id="KW-0446">Lipid-binding</keyword>
<dbReference type="EMBL" id="HG964447">
    <property type="protein sequence ID" value="CDO91358.1"/>
    <property type="molecule type" value="Genomic_DNA"/>
</dbReference>
<comment type="similarity">
    <text evidence="2 13">Belongs to the ATPase C chain family.</text>
</comment>
<dbReference type="GO" id="GO:0045259">
    <property type="term" value="C:proton-transporting ATP synthase complex"/>
    <property type="evidence" value="ECO:0007669"/>
    <property type="project" value="UniProtKB-KW"/>
</dbReference>
<keyword evidence="3 13" id="KW-0813">Transport</keyword>
<evidence type="ECO:0000256" key="12">
    <source>
        <dbReference type="ARBA" id="ARBA00025198"/>
    </source>
</evidence>
<protein>
    <recommendedName>
        <fullName evidence="13">ATP synthase subunit c</fullName>
    </recommendedName>
    <alternativeName>
        <fullName evidence="13">ATP synthase F(0) sector subunit c</fullName>
    </alternativeName>
    <alternativeName>
        <fullName evidence="13">F-type ATPase subunit c</fullName>
        <shortName evidence="13">F-ATPase subunit c</shortName>
    </alternativeName>
    <alternativeName>
        <fullName evidence="13">Lipid-binding protein</fullName>
    </alternativeName>
</protein>
<feature type="domain" description="V-ATPase proteolipid subunit C-like" evidence="14">
    <location>
        <begin position="19"/>
        <end position="80"/>
    </location>
</feature>
<dbReference type="InterPro" id="IPR000454">
    <property type="entry name" value="ATP_synth_F0_csu"/>
</dbReference>
<evidence type="ECO:0000259" key="14">
    <source>
        <dbReference type="Pfam" id="PF00137"/>
    </source>
</evidence>
<evidence type="ECO:0000313" key="15">
    <source>
        <dbReference type="EMBL" id="CDO91358.1"/>
    </source>
</evidence>
<evidence type="ECO:0000256" key="8">
    <source>
        <dbReference type="ARBA" id="ARBA00023065"/>
    </source>
</evidence>
<reference evidence="15" key="2">
    <citation type="submission" date="2014-04" db="EMBL/GenBank/DDBJ databases">
        <authorList>
            <person name="Xu Y.W."/>
            <person name="Yang Q."/>
        </authorList>
    </citation>
    <scope>NUCLEOTIDE SEQUENCE</scope>
    <source>
        <strain evidence="15">DSM 44626</strain>
    </source>
</reference>
<keyword evidence="4 13" id="KW-0138">CF(0)</keyword>
<feature type="transmembrane region" description="Helical" evidence="13">
    <location>
        <begin position="60"/>
        <end position="84"/>
    </location>
</feature>
<keyword evidence="8 13" id="KW-0406">Ion transport</keyword>
<dbReference type="OrthoDB" id="3578447at2"/>
<dbReference type="Pfam" id="PF00137">
    <property type="entry name" value="ATP-synt_C"/>
    <property type="match status" value="1"/>
</dbReference>
<dbReference type="STRING" id="47839.BN973_05766"/>
<reference evidence="16 17" key="3">
    <citation type="submission" date="2016-01" db="EMBL/GenBank/DDBJ databases">
        <title>The new phylogeny of the genus Mycobacterium.</title>
        <authorList>
            <person name="Tarcisio F."/>
            <person name="Conor M."/>
            <person name="Antonella G."/>
            <person name="Elisabetta G."/>
            <person name="Giulia F.S."/>
            <person name="Sara T."/>
            <person name="Anna F."/>
            <person name="Clotilde B."/>
            <person name="Roberto B."/>
            <person name="Veronica D.S."/>
            <person name="Fabio R."/>
            <person name="Monica P."/>
            <person name="Olivier J."/>
            <person name="Enrico T."/>
            <person name="Nicola S."/>
        </authorList>
    </citation>
    <scope>NUCLEOTIDE SEQUENCE [LARGE SCALE GENOMIC DNA]</scope>
    <source>
        <strain evidence="16 17">DSM 44626</strain>
    </source>
</reference>
<dbReference type="RefSeq" id="WP_036473610.1">
    <property type="nucleotide sequence ID" value="NZ_HG964447.1"/>
</dbReference>
<dbReference type="InterPro" id="IPR005953">
    <property type="entry name" value="ATP_synth_csu_bac/chlpt"/>
</dbReference>
<comment type="subcellular location">
    <subcellularLocation>
        <location evidence="13">Cell membrane</location>
        <topology evidence="13">Multi-pass membrane protein</topology>
    </subcellularLocation>
    <subcellularLocation>
        <location evidence="1">Membrane</location>
        <topology evidence="1">Multi-pass membrane protein</topology>
    </subcellularLocation>
</comment>
<comment type="function">
    <text evidence="13">Key component of the F(0) channel; it plays a direct role in translocation across the membrane. A homomeric c-ring of between 10-14 subunits forms the central stalk rotor element with the F(1) delta and epsilon subunits.</text>
</comment>
<keyword evidence="7 13" id="KW-1133">Transmembrane helix</keyword>
<sequence length="88" mass="8776">MAADPELVHAIITAGALAGGGLMMAGGAIGAGIGDGMAGAQLVAGVARQPEAQQRMFAPFLITVGLVEAVFFINLAFMALFVFATPGK</sequence>
<evidence type="ECO:0000256" key="5">
    <source>
        <dbReference type="ARBA" id="ARBA00022692"/>
    </source>
</evidence>
<dbReference type="InterPro" id="IPR038662">
    <property type="entry name" value="ATP_synth_F0_csu_sf"/>
</dbReference>
<evidence type="ECO:0000313" key="17">
    <source>
        <dbReference type="Proteomes" id="UP000193710"/>
    </source>
</evidence>
<dbReference type="HAMAP" id="MF_01396">
    <property type="entry name" value="ATP_synth_c_bact"/>
    <property type="match status" value="1"/>
</dbReference>
<dbReference type="GO" id="GO:0008289">
    <property type="term" value="F:lipid binding"/>
    <property type="evidence" value="ECO:0007669"/>
    <property type="project" value="UniProtKB-KW"/>
</dbReference>
<evidence type="ECO:0000256" key="11">
    <source>
        <dbReference type="ARBA" id="ARBA00023310"/>
    </source>
</evidence>
<keyword evidence="11 13" id="KW-0066">ATP synthesis</keyword>
<evidence type="ECO:0000256" key="1">
    <source>
        <dbReference type="ARBA" id="ARBA00004141"/>
    </source>
</evidence>
<dbReference type="Proteomes" id="UP000028880">
    <property type="component" value="Unassembled WGS sequence"/>
</dbReference>
<dbReference type="PROSITE" id="PS00605">
    <property type="entry name" value="ATPASE_C"/>
    <property type="match status" value="1"/>
</dbReference>
<dbReference type="HOGENOM" id="CLU_148047_1_2_11"/>
<evidence type="ECO:0000313" key="16">
    <source>
        <dbReference type="EMBL" id="ORX07764.1"/>
    </source>
</evidence>
<proteinExistence type="inferred from homology"/>
<evidence type="ECO:0000256" key="6">
    <source>
        <dbReference type="ARBA" id="ARBA00022781"/>
    </source>
</evidence>
<evidence type="ECO:0000256" key="3">
    <source>
        <dbReference type="ARBA" id="ARBA00022448"/>
    </source>
</evidence>
<keyword evidence="17" id="KW-1185">Reference proteome</keyword>
<evidence type="ECO:0000256" key="13">
    <source>
        <dbReference type="HAMAP-Rule" id="MF_01396"/>
    </source>
</evidence>
<dbReference type="Gene3D" id="1.20.20.10">
    <property type="entry name" value="F1F0 ATP synthase subunit C"/>
    <property type="match status" value="1"/>
</dbReference>
<dbReference type="NCBIfam" id="TIGR01260">
    <property type="entry name" value="ATP_synt_c"/>
    <property type="match status" value="1"/>
</dbReference>
<evidence type="ECO:0000256" key="9">
    <source>
        <dbReference type="ARBA" id="ARBA00023121"/>
    </source>
</evidence>
<organism evidence="15">
    <name type="scientific">Mycobacterium triplex</name>
    <dbReference type="NCBI Taxonomy" id="47839"/>
    <lineage>
        <taxon>Bacteria</taxon>
        <taxon>Bacillati</taxon>
        <taxon>Actinomycetota</taxon>
        <taxon>Actinomycetes</taxon>
        <taxon>Mycobacteriales</taxon>
        <taxon>Mycobacteriaceae</taxon>
        <taxon>Mycobacterium</taxon>
        <taxon>Mycobacterium simiae complex</taxon>
    </lineage>
</organism>
<dbReference type="EMBL" id="LQPY01000004">
    <property type="protein sequence ID" value="ORX07764.1"/>
    <property type="molecule type" value="Genomic_DNA"/>
</dbReference>
<dbReference type="InterPro" id="IPR020537">
    <property type="entry name" value="ATP_synth_F0_csu_DDCD_BS"/>
</dbReference>
<keyword evidence="6 13" id="KW-0375">Hydrogen ion transport</keyword>
<dbReference type="GO" id="GO:0046933">
    <property type="term" value="F:proton-transporting ATP synthase activity, rotational mechanism"/>
    <property type="evidence" value="ECO:0007669"/>
    <property type="project" value="UniProtKB-UniRule"/>
</dbReference>
<evidence type="ECO:0000256" key="10">
    <source>
        <dbReference type="ARBA" id="ARBA00023136"/>
    </source>
</evidence>
<dbReference type="InterPro" id="IPR035921">
    <property type="entry name" value="F/V-ATP_Csub_sf"/>
</dbReference>
<dbReference type="GO" id="GO:0005886">
    <property type="term" value="C:plasma membrane"/>
    <property type="evidence" value="ECO:0007669"/>
    <property type="project" value="UniProtKB-SubCell"/>
</dbReference>
<evidence type="ECO:0000256" key="7">
    <source>
        <dbReference type="ARBA" id="ARBA00022989"/>
    </source>
</evidence>
<keyword evidence="5 13" id="KW-0812">Transmembrane</keyword>
<evidence type="ECO:0000256" key="2">
    <source>
        <dbReference type="ARBA" id="ARBA00006704"/>
    </source>
</evidence>
<gene>
    <name evidence="13" type="primary">atpE</name>
    <name evidence="16" type="ORF">AWC29_06375</name>
    <name evidence="15" type="ORF">BN973_05766</name>
</gene>
<dbReference type="AlphaFoldDB" id="A0A024K795"/>
<dbReference type="Proteomes" id="UP000193710">
    <property type="component" value="Unassembled WGS sequence"/>
</dbReference>
<keyword evidence="10 13" id="KW-0472">Membrane</keyword>
<feature type="site" description="Reversibly protonated during proton transport" evidence="13">
    <location>
        <position position="68"/>
    </location>
</feature>
<comment type="function">
    <text evidence="12 13">F(1)F(0) ATP synthase produces ATP from ADP in the presence of a proton or sodium gradient. F-type ATPases consist of two structural domains, F(1) containing the extramembraneous catalytic core and F(0) containing the membrane proton channel, linked together by a central stalk and a peripheral stalk. During catalysis, ATP synthesis in the catalytic domain of F(1) is coupled via a rotary mechanism of the central stalk subunits to proton translocation.</text>
</comment>
<dbReference type="SUPFAM" id="SSF81333">
    <property type="entry name" value="F1F0 ATP synthase subunit C"/>
    <property type="match status" value="1"/>
</dbReference>
<dbReference type="GO" id="GO:0033177">
    <property type="term" value="C:proton-transporting two-sector ATPase complex, proton-transporting domain"/>
    <property type="evidence" value="ECO:0007669"/>
    <property type="project" value="InterPro"/>
</dbReference>
<name>A0A024K795_9MYCO</name>